<accession>A0A9P6JGI3</accession>
<proteinExistence type="predicted"/>
<comment type="caution">
    <text evidence="2">The sequence shown here is derived from an EMBL/GenBank/DDBJ whole genome shotgun (WGS) entry which is preliminary data.</text>
</comment>
<dbReference type="Proteomes" id="UP000749646">
    <property type="component" value="Unassembled WGS sequence"/>
</dbReference>
<name>A0A9P6JGI3_9FUNG</name>
<evidence type="ECO:0000256" key="1">
    <source>
        <dbReference type="SAM" id="MobiDB-lite"/>
    </source>
</evidence>
<evidence type="ECO:0000313" key="3">
    <source>
        <dbReference type="Proteomes" id="UP000749646"/>
    </source>
</evidence>
<feature type="compositionally biased region" description="Basic and acidic residues" evidence="1">
    <location>
        <begin position="36"/>
        <end position="45"/>
    </location>
</feature>
<reference evidence="2" key="1">
    <citation type="journal article" date="2020" name="Fungal Divers.">
        <title>Resolving the Mortierellaceae phylogeny through synthesis of multi-gene phylogenetics and phylogenomics.</title>
        <authorList>
            <person name="Vandepol N."/>
            <person name="Liber J."/>
            <person name="Desiro A."/>
            <person name="Na H."/>
            <person name="Kennedy M."/>
            <person name="Barry K."/>
            <person name="Grigoriev I.V."/>
            <person name="Miller A.N."/>
            <person name="O'Donnell K."/>
            <person name="Stajich J.E."/>
            <person name="Bonito G."/>
        </authorList>
    </citation>
    <scope>NUCLEOTIDE SEQUENCE</scope>
    <source>
        <strain evidence="2">MES-2147</strain>
    </source>
</reference>
<feature type="compositionally biased region" description="Basic and acidic residues" evidence="1">
    <location>
        <begin position="138"/>
        <end position="150"/>
    </location>
</feature>
<feature type="compositionally biased region" description="Pro residues" evidence="1">
    <location>
        <begin position="347"/>
        <end position="358"/>
    </location>
</feature>
<feature type="compositionally biased region" description="Polar residues" evidence="1">
    <location>
        <begin position="46"/>
        <end position="59"/>
    </location>
</feature>
<feature type="compositionally biased region" description="Basic and acidic residues" evidence="1">
    <location>
        <begin position="238"/>
        <end position="251"/>
    </location>
</feature>
<evidence type="ECO:0000313" key="2">
    <source>
        <dbReference type="EMBL" id="KAF9974698.1"/>
    </source>
</evidence>
<dbReference type="AlphaFoldDB" id="A0A9P6JGI3"/>
<dbReference type="OrthoDB" id="2450114at2759"/>
<organism evidence="2 3">
    <name type="scientific">Modicella reniformis</name>
    <dbReference type="NCBI Taxonomy" id="1440133"/>
    <lineage>
        <taxon>Eukaryota</taxon>
        <taxon>Fungi</taxon>
        <taxon>Fungi incertae sedis</taxon>
        <taxon>Mucoromycota</taxon>
        <taxon>Mortierellomycotina</taxon>
        <taxon>Mortierellomycetes</taxon>
        <taxon>Mortierellales</taxon>
        <taxon>Mortierellaceae</taxon>
        <taxon>Modicella</taxon>
    </lineage>
</organism>
<feature type="compositionally biased region" description="Low complexity" evidence="1">
    <location>
        <begin position="289"/>
        <end position="303"/>
    </location>
</feature>
<dbReference type="EMBL" id="JAAAHW010004410">
    <property type="protein sequence ID" value="KAF9974698.1"/>
    <property type="molecule type" value="Genomic_DNA"/>
</dbReference>
<feature type="compositionally biased region" description="Polar residues" evidence="1">
    <location>
        <begin position="91"/>
        <end position="106"/>
    </location>
</feature>
<feature type="non-terminal residue" evidence="2">
    <location>
        <position position="512"/>
    </location>
</feature>
<keyword evidence="3" id="KW-1185">Reference proteome</keyword>
<feature type="region of interest" description="Disordered" evidence="1">
    <location>
        <begin position="231"/>
        <end position="358"/>
    </location>
</feature>
<feature type="compositionally biased region" description="Acidic residues" evidence="1">
    <location>
        <begin position="23"/>
        <end position="33"/>
    </location>
</feature>
<sequence length="512" mass="55828">MSGTTIRRISSRKKKRQSIAIFNDEDGDDEDAAADPSKEELESKASEQTSPVATTFDTSNNNNNNNNNNTRPRNDSTYSSCDSSCPSSPPKNNMNGIQSNVDSRGSYSWPASKRNSVLEESFEAPKEMTMKLSSFWPDSRDEESAQRTDPETCSIDSTNTFNDRHKRISKSKSAMYQEVIQQSVLTGGRQKSRTFSGRNRPSLAAVFATGPPNEISGVCSDLPISFPSFTTLGSMKDQPLERRASAPRESSRLSSTLSRTRSISSVKFAPTPEFPPECISADIGLPMNPRRSSPSSPLAIEVAPSPPSPTLPPASSSSVPPSLESSTLSLPEPSVSEKPLVTAPVKSTPPPPPPLPTFTHFLPPPPPPLPPSTSSLSVEQDTITSLSDSETLVKHSNSLKITTIDVTSDSSQQTSPVSAPRSQVRNIVARHVLRWDVLSHSDISYTVFDADYPQHHYPHHLDYRHLRRRRRQDGPGGVAGDRRSWGIRNSLLNDGVLGSSPPKSPVINMDNI</sequence>
<feature type="compositionally biased region" description="Low complexity" evidence="1">
    <location>
        <begin position="313"/>
        <end position="337"/>
    </location>
</feature>
<feature type="compositionally biased region" description="Low complexity" evidence="1">
    <location>
        <begin position="60"/>
        <end position="69"/>
    </location>
</feature>
<feature type="region of interest" description="Disordered" evidence="1">
    <location>
        <begin position="137"/>
        <end position="159"/>
    </location>
</feature>
<gene>
    <name evidence="2" type="ORF">BGZ65_008611</name>
</gene>
<feature type="compositionally biased region" description="Low complexity" evidence="1">
    <location>
        <begin position="252"/>
        <end position="265"/>
    </location>
</feature>
<feature type="region of interest" description="Disordered" evidence="1">
    <location>
        <begin position="1"/>
        <end position="124"/>
    </location>
</feature>
<protein>
    <submittedName>
        <fullName evidence="2">Uncharacterized protein</fullName>
    </submittedName>
</protein>